<evidence type="ECO:0000313" key="1">
    <source>
        <dbReference type="EMBL" id="TWT71215.1"/>
    </source>
</evidence>
<proteinExistence type="predicted"/>
<evidence type="ECO:0000313" key="2">
    <source>
        <dbReference type="EMBL" id="TWU64851.1"/>
    </source>
</evidence>
<accession>A0A5C6FR78</accession>
<dbReference type="RefSeq" id="WP_165701497.1">
    <property type="nucleotide sequence ID" value="NZ_CP036319.1"/>
</dbReference>
<sequence>MTTTLVTDLGHCQRCGTTAYRERRRWYEKLMLVKAVYGCHQCERRLKKYWFWPFNW</sequence>
<dbReference type="Proteomes" id="UP000316476">
    <property type="component" value="Unassembled WGS sequence"/>
</dbReference>
<organism evidence="2 3">
    <name type="scientific">Crateriforma conspicua</name>
    <dbReference type="NCBI Taxonomy" id="2527996"/>
    <lineage>
        <taxon>Bacteria</taxon>
        <taxon>Pseudomonadati</taxon>
        <taxon>Planctomycetota</taxon>
        <taxon>Planctomycetia</taxon>
        <taxon>Planctomycetales</taxon>
        <taxon>Planctomycetaceae</taxon>
        <taxon>Crateriforma</taxon>
    </lineage>
</organism>
<dbReference type="EMBL" id="SJPZ01000001">
    <property type="protein sequence ID" value="TWU64851.1"/>
    <property type="molecule type" value="Genomic_DNA"/>
</dbReference>
<gene>
    <name evidence="1" type="ORF">Pan14r_35250</name>
    <name evidence="2" type="ORF">V7x_03950</name>
</gene>
<protein>
    <submittedName>
        <fullName evidence="2">Uncharacterized protein</fullName>
    </submittedName>
</protein>
<evidence type="ECO:0000313" key="3">
    <source>
        <dbReference type="Proteomes" id="UP000316476"/>
    </source>
</evidence>
<reference evidence="3 4" key="1">
    <citation type="submission" date="2019-02" db="EMBL/GenBank/DDBJ databases">
        <title>Deep-cultivation of Planctomycetes and their phenomic and genomic characterization uncovers novel biology.</title>
        <authorList>
            <person name="Wiegand S."/>
            <person name="Jogler M."/>
            <person name="Boedeker C."/>
            <person name="Pinto D."/>
            <person name="Vollmers J."/>
            <person name="Rivas-Marin E."/>
            <person name="Kohn T."/>
            <person name="Peeters S.H."/>
            <person name="Heuer A."/>
            <person name="Rast P."/>
            <person name="Oberbeckmann S."/>
            <person name="Bunk B."/>
            <person name="Jeske O."/>
            <person name="Meyerdierks A."/>
            <person name="Storesund J.E."/>
            <person name="Kallscheuer N."/>
            <person name="Luecker S."/>
            <person name="Lage O.M."/>
            <person name="Pohl T."/>
            <person name="Merkel B.J."/>
            <person name="Hornburger P."/>
            <person name="Mueller R.-W."/>
            <person name="Bruemmer F."/>
            <person name="Labrenz M."/>
            <person name="Spormann A.M."/>
            <person name="Op Den Camp H."/>
            <person name="Overmann J."/>
            <person name="Amann R."/>
            <person name="Jetten M.S.M."/>
            <person name="Mascher T."/>
            <person name="Medema M.H."/>
            <person name="Devos D.P."/>
            <person name="Kaster A.-K."/>
            <person name="Ovreas L."/>
            <person name="Rohde M."/>
            <person name="Galperin M.Y."/>
            <person name="Jogler C."/>
        </authorList>
    </citation>
    <scope>NUCLEOTIDE SEQUENCE [LARGE SCALE GENOMIC DNA]</scope>
    <source>
        <strain evidence="1 4">Pan14r</strain>
        <strain evidence="2 3">V7</strain>
    </source>
</reference>
<evidence type="ECO:0000313" key="4">
    <source>
        <dbReference type="Proteomes" id="UP000317238"/>
    </source>
</evidence>
<dbReference type="AlphaFoldDB" id="A0A5C6FR78"/>
<name>A0A5C6FR78_9PLAN</name>
<dbReference type="EMBL" id="SJPL01000001">
    <property type="protein sequence ID" value="TWT71215.1"/>
    <property type="molecule type" value="Genomic_DNA"/>
</dbReference>
<keyword evidence="4" id="KW-1185">Reference proteome</keyword>
<accession>A0A5C5YA67</accession>
<comment type="caution">
    <text evidence="2">The sequence shown here is derived from an EMBL/GenBank/DDBJ whole genome shotgun (WGS) entry which is preliminary data.</text>
</comment>
<dbReference type="Proteomes" id="UP000317238">
    <property type="component" value="Unassembled WGS sequence"/>
</dbReference>